<dbReference type="OrthoDB" id="5862865at2759"/>
<dbReference type="AlphaFoldDB" id="A0A183IHB0"/>
<organism evidence="3">
    <name type="scientific">Soboliphyme baturini</name>
    <dbReference type="NCBI Taxonomy" id="241478"/>
    <lineage>
        <taxon>Eukaryota</taxon>
        <taxon>Metazoa</taxon>
        <taxon>Ecdysozoa</taxon>
        <taxon>Nematoda</taxon>
        <taxon>Enoplea</taxon>
        <taxon>Dorylaimia</taxon>
        <taxon>Dioctophymatida</taxon>
        <taxon>Dioctophymatoidea</taxon>
        <taxon>Soboliphymatidae</taxon>
        <taxon>Soboliphyme</taxon>
    </lineage>
</organism>
<dbReference type="EMBL" id="UZAM01007521">
    <property type="protein sequence ID" value="VDO99681.1"/>
    <property type="molecule type" value="Genomic_DNA"/>
</dbReference>
<reference evidence="1 2" key="2">
    <citation type="submission" date="2018-11" db="EMBL/GenBank/DDBJ databases">
        <authorList>
            <consortium name="Pathogen Informatics"/>
        </authorList>
    </citation>
    <scope>NUCLEOTIDE SEQUENCE [LARGE SCALE GENOMIC DNA]</scope>
</reference>
<keyword evidence="2" id="KW-1185">Reference proteome</keyword>
<dbReference type="SUPFAM" id="SSF56219">
    <property type="entry name" value="DNase I-like"/>
    <property type="match status" value="1"/>
</dbReference>
<gene>
    <name evidence="1" type="ORF">SBAD_LOCUS3005</name>
</gene>
<sequence length="73" mass="8072">MTLVQVYAPNLEGEYDIFLEEVQCALSEVPKTEFFILFGDFNAHVGVDAEKWNGVIARNGPTDINGLPVTNTL</sequence>
<evidence type="ECO:0000313" key="2">
    <source>
        <dbReference type="Proteomes" id="UP000270296"/>
    </source>
</evidence>
<dbReference type="InterPro" id="IPR036691">
    <property type="entry name" value="Endo/exonu/phosph_ase_sf"/>
</dbReference>
<proteinExistence type="predicted"/>
<name>A0A183IHB0_9BILA</name>
<protein>
    <submittedName>
        <fullName evidence="3">Endo/exonuclease/phosphatase domain-containing protein</fullName>
    </submittedName>
</protein>
<evidence type="ECO:0000313" key="1">
    <source>
        <dbReference type="EMBL" id="VDO99681.1"/>
    </source>
</evidence>
<dbReference type="Gene3D" id="3.60.10.10">
    <property type="entry name" value="Endonuclease/exonuclease/phosphatase"/>
    <property type="match status" value="1"/>
</dbReference>
<reference evidence="3" key="1">
    <citation type="submission" date="2016-06" db="UniProtKB">
        <authorList>
            <consortium name="WormBaseParasite"/>
        </authorList>
    </citation>
    <scope>IDENTIFICATION</scope>
</reference>
<dbReference type="Proteomes" id="UP000270296">
    <property type="component" value="Unassembled WGS sequence"/>
</dbReference>
<evidence type="ECO:0000313" key="3">
    <source>
        <dbReference type="WBParaSite" id="SBAD_0000314901-mRNA-1"/>
    </source>
</evidence>
<accession>A0A183IHB0</accession>
<dbReference type="WBParaSite" id="SBAD_0000314901-mRNA-1">
    <property type="protein sequence ID" value="SBAD_0000314901-mRNA-1"/>
    <property type="gene ID" value="SBAD_0000314901"/>
</dbReference>